<sequence>QLSIIRFPFTMPTMEGQIRRCNGRNGCNLYISSLVYLDQCPHIYKYLKVFYTCEAPGEWMGGTSGAVAQGHHEVLICLWIHHVLRFASRIQNSFHQKASSICSSVCTFIMLHRELSFLTCVKAVDLITCEGETASFTCAQGTIKVLSANYGRTDRTTCSTGRPAKQLSNVQCTQSTSLSVLTTQCDGKPDCSVSVNNIVFGDPCVGTYKYLNVSYTCVPTIIICHDKSRTLTCEGHRQLHIHFANYGRRDEVTCPHSNASAMSSMCTSSQTRNLQLRCNGKGRCVLHASNSQFNHQCPHIHKYLEVSYSCD</sequence>
<evidence type="ECO:0000256" key="3">
    <source>
        <dbReference type="ARBA" id="ARBA00022737"/>
    </source>
</evidence>
<evidence type="ECO:0000256" key="2">
    <source>
        <dbReference type="ARBA" id="ARBA00022734"/>
    </source>
</evidence>
<reference evidence="5" key="1">
    <citation type="submission" date="2021-02" db="EMBL/GenBank/DDBJ databases">
        <title>Comparative genomics reveals that relaxation of natural selection precedes convergent phenotypic evolution of cavefish.</title>
        <authorList>
            <person name="Peng Z."/>
        </authorList>
    </citation>
    <scope>NUCLEOTIDE SEQUENCE</scope>
    <source>
        <tissue evidence="5">Muscle</tissue>
    </source>
</reference>
<gene>
    <name evidence="5" type="ORF">IRJ41_014979</name>
</gene>
<dbReference type="InterPro" id="IPR043159">
    <property type="entry name" value="Lectin_gal-bd_sf"/>
</dbReference>
<dbReference type="GO" id="GO:0030246">
    <property type="term" value="F:carbohydrate binding"/>
    <property type="evidence" value="ECO:0007669"/>
    <property type="project" value="UniProtKB-KW"/>
</dbReference>
<dbReference type="AlphaFoldDB" id="A0A9W7WBU0"/>
<dbReference type="FunFam" id="2.60.120.740:FF:000003">
    <property type="entry name" value="Protein eva-1 homolog C"/>
    <property type="match status" value="1"/>
</dbReference>
<dbReference type="Gene3D" id="2.60.120.740">
    <property type="match status" value="3"/>
</dbReference>
<keyword evidence="2" id="KW-0430">Lectin</keyword>
<dbReference type="Pfam" id="PF02140">
    <property type="entry name" value="SUEL_Lectin"/>
    <property type="match status" value="2"/>
</dbReference>
<name>A0A9W7WBU0_TRIRA</name>
<feature type="non-terminal residue" evidence="5">
    <location>
        <position position="311"/>
    </location>
</feature>
<dbReference type="PANTHER" id="PTHR46780">
    <property type="entry name" value="PROTEIN EVA-1"/>
    <property type="match status" value="1"/>
</dbReference>
<keyword evidence="3" id="KW-0677">Repeat</keyword>
<evidence type="ECO:0000313" key="5">
    <source>
        <dbReference type="EMBL" id="KAI7794326.1"/>
    </source>
</evidence>
<comment type="caution">
    <text evidence="5">The sequence shown here is derived from an EMBL/GenBank/DDBJ whole genome shotgun (WGS) entry which is preliminary data.</text>
</comment>
<organism evidence="5 6">
    <name type="scientific">Triplophysa rosa</name>
    <name type="common">Cave loach</name>
    <dbReference type="NCBI Taxonomy" id="992332"/>
    <lineage>
        <taxon>Eukaryota</taxon>
        <taxon>Metazoa</taxon>
        <taxon>Chordata</taxon>
        <taxon>Craniata</taxon>
        <taxon>Vertebrata</taxon>
        <taxon>Euteleostomi</taxon>
        <taxon>Actinopterygii</taxon>
        <taxon>Neopterygii</taxon>
        <taxon>Teleostei</taxon>
        <taxon>Ostariophysi</taxon>
        <taxon>Cypriniformes</taxon>
        <taxon>Nemacheilidae</taxon>
        <taxon>Triplophysa</taxon>
    </lineage>
</organism>
<dbReference type="EMBL" id="JAFHDT010000021">
    <property type="protein sequence ID" value="KAI7794326.1"/>
    <property type="molecule type" value="Genomic_DNA"/>
</dbReference>
<dbReference type="Proteomes" id="UP001059041">
    <property type="component" value="Linkage Group LG21"/>
</dbReference>
<accession>A0A9W7WBU0</accession>
<dbReference type="InterPro" id="IPR000922">
    <property type="entry name" value="Lectin_gal-bd_dom"/>
</dbReference>
<feature type="domain" description="SUEL-type lectin" evidence="4">
    <location>
        <begin position="128"/>
        <end position="218"/>
    </location>
</feature>
<keyword evidence="1" id="KW-0348">Hemagglutinin</keyword>
<feature type="domain" description="SUEL-type lectin" evidence="4">
    <location>
        <begin position="223"/>
        <end position="311"/>
    </location>
</feature>
<evidence type="ECO:0000259" key="4">
    <source>
        <dbReference type="PROSITE" id="PS50228"/>
    </source>
</evidence>
<dbReference type="CDD" id="cd22823">
    <property type="entry name" value="Gal_Rha_Lectin"/>
    <property type="match status" value="2"/>
</dbReference>
<evidence type="ECO:0000256" key="1">
    <source>
        <dbReference type="ARBA" id="ARBA00022546"/>
    </source>
</evidence>
<dbReference type="CDD" id="cd22836">
    <property type="entry name" value="Gal_Rha_Lectin_RBL_rpt2"/>
    <property type="match status" value="1"/>
</dbReference>
<keyword evidence="6" id="KW-1185">Reference proteome</keyword>
<protein>
    <submittedName>
        <fullName evidence="5">Rhamnose binding lectin</fullName>
    </submittedName>
</protein>
<proteinExistence type="predicted"/>
<dbReference type="PROSITE" id="PS50228">
    <property type="entry name" value="SUEL_LECTIN"/>
    <property type="match status" value="2"/>
</dbReference>
<evidence type="ECO:0000313" key="6">
    <source>
        <dbReference type="Proteomes" id="UP001059041"/>
    </source>
</evidence>